<comment type="caution">
    <text evidence="2">The sequence shown here is derived from an EMBL/GenBank/DDBJ whole genome shotgun (WGS) entry which is preliminary data.</text>
</comment>
<dbReference type="Pfam" id="PF12172">
    <property type="entry name" value="zf-ChsH2"/>
    <property type="match status" value="1"/>
</dbReference>
<reference evidence="2" key="1">
    <citation type="submission" date="2021-04" db="EMBL/GenBank/DDBJ databases">
        <title>Devosia litorisediminis sp. nov., isolated from a sand dune.</title>
        <authorList>
            <person name="Park S."/>
            <person name="Yoon J.-H."/>
        </authorList>
    </citation>
    <scope>NUCLEOTIDE SEQUENCE</scope>
    <source>
        <strain evidence="2">BSSL-BM10</strain>
    </source>
</reference>
<dbReference type="SUPFAM" id="SSF50249">
    <property type="entry name" value="Nucleic acid-binding proteins"/>
    <property type="match status" value="1"/>
</dbReference>
<feature type="domain" description="ChsH2 rubredoxin-like zinc ribbon" evidence="1">
    <location>
        <begin position="22"/>
        <end position="50"/>
    </location>
</feature>
<accession>A0A942I636</accession>
<dbReference type="AlphaFoldDB" id="A0A942I636"/>
<dbReference type="Proteomes" id="UP000678281">
    <property type="component" value="Unassembled WGS sequence"/>
</dbReference>
<proteinExistence type="predicted"/>
<organism evidence="2 3">
    <name type="scientific">Devosia litorisediminis</name>
    <dbReference type="NCBI Taxonomy" id="2829817"/>
    <lineage>
        <taxon>Bacteria</taxon>
        <taxon>Pseudomonadati</taxon>
        <taxon>Pseudomonadota</taxon>
        <taxon>Alphaproteobacteria</taxon>
        <taxon>Hyphomicrobiales</taxon>
        <taxon>Devosiaceae</taxon>
        <taxon>Devosia</taxon>
    </lineage>
</organism>
<gene>
    <name evidence="2" type="ORF">KD146_14030</name>
</gene>
<evidence type="ECO:0000313" key="3">
    <source>
        <dbReference type="Proteomes" id="UP000678281"/>
    </source>
</evidence>
<name>A0A942I636_9HYPH</name>
<protein>
    <recommendedName>
        <fullName evidence="1">ChsH2 rubredoxin-like zinc ribbon domain-containing protein</fullName>
    </recommendedName>
</protein>
<dbReference type="Gene3D" id="6.10.30.10">
    <property type="match status" value="1"/>
</dbReference>
<evidence type="ECO:0000259" key="1">
    <source>
        <dbReference type="Pfam" id="PF12172"/>
    </source>
</evidence>
<dbReference type="InterPro" id="IPR012340">
    <property type="entry name" value="NA-bd_OB-fold"/>
</dbReference>
<dbReference type="RefSeq" id="WP_212659448.1">
    <property type="nucleotide sequence ID" value="NZ_JAGXTP010000002.1"/>
</dbReference>
<evidence type="ECO:0000313" key="2">
    <source>
        <dbReference type="EMBL" id="MBS3849816.1"/>
    </source>
</evidence>
<dbReference type="InterPro" id="IPR022002">
    <property type="entry name" value="ChsH2_Znr"/>
</dbReference>
<sequence>MKRQMVLDYTLVFGALAPYAEAVRAGEALASVCQHCGHTAFPARIVCPQCTGNVIAWKKLSGRARILQRTAGPEQTFALVQFDGAETRSIVRLHAIDPHLSHGRLIAPHDELIGLWLGADAPDARKED</sequence>
<keyword evidence="3" id="KW-1185">Reference proteome</keyword>
<dbReference type="EMBL" id="JAGXTP010000002">
    <property type="protein sequence ID" value="MBS3849816.1"/>
    <property type="molecule type" value="Genomic_DNA"/>
</dbReference>